<dbReference type="STRING" id="979556.MTES_0201"/>
<sequence length="254" mass="27826">MRAWHPAVPMLREVYHASFAHSYPPHTHDDWAVMLVDRGAVTYALDRAEHQATPTAVTLLPPGIAHDGRPAVDGSGYRKRVLYLRGDWLDPGIAARIADRPTLTNAPAQTAAHRVHAALAHPGDEMAAEHWLLTVRDAVLVHAGSTAPARRDAPLARRLRAMLDDRYTESFTIAEAAALLGAHPDHLVRVFSSAYGIAPHRYLVGRRVDAARRLLGEGCRPADVAARTGFHDQAHLARHFRRVWGVTPGAIRAA</sequence>
<dbReference type="Gene3D" id="1.10.10.60">
    <property type="entry name" value="Homeodomain-like"/>
    <property type="match status" value="1"/>
</dbReference>
<dbReference type="InterPro" id="IPR037923">
    <property type="entry name" value="HTH-like"/>
</dbReference>
<keyword evidence="1" id="KW-0805">Transcription regulation</keyword>
<evidence type="ECO:0000259" key="4">
    <source>
        <dbReference type="PROSITE" id="PS01124"/>
    </source>
</evidence>
<gene>
    <name evidence="5" type="ordered locus">MTES_0201</name>
</gene>
<accession>E8N8V6</accession>
<dbReference type="InterPro" id="IPR050204">
    <property type="entry name" value="AraC_XylS_family_regulators"/>
</dbReference>
<dbReference type="Pfam" id="PF02311">
    <property type="entry name" value="AraC_binding"/>
    <property type="match status" value="1"/>
</dbReference>
<dbReference type="Gene3D" id="2.60.120.10">
    <property type="entry name" value="Jelly Rolls"/>
    <property type="match status" value="1"/>
</dbReference>
<name>E8N8V6_MICTS</name>
<dbReference type="Proteomes" id="UP000008975">
    <property type="component" value="Chromosome"/>
</dbReference>
<dbReference type="GO" id="GO:0003700">
    <property type="term" value="F:DNA-binding transcription factor activity"/>
    <property type="evidence" value="ECO:0007669"/>
    <property type="project" value="InterPro"/>
</dbReference>
<reference evidence="5 6" key="1">
    <citation type="journal article" date="2011" name="J. Bacteriol.">
        <title>Genome sequence of Microbacterium testaceum StLB037, an N-acylhomoserine lactone-degrading bacterium isolated from potato leaves.</title>
        <authorList>
            <person name="Morohoshi T."/>
            <person name="Wang W.-Z."/>
            <person name="Someya N."/>
            <person name="Ikeda T."/>
        </authorList>
    </citation>
    <scope>NUCLEOTIDE SEQUENCE [LARGE SCALE GENOMIC DNA]</scope>
    <source>
        <strain evidence="5 6">StLB037</strain>
    </source>
</reference>
<dbReference type="SMART" id="SM00342">
    <property type="entry name" value="HTH_ARAC"/>
    <property type="match status" value="1"/>
</dbReference>
<reference key="2">
    <citation type="submission" date="2011-02" db="EMBL/GenBank/DDBJ databases">
        <title>Genome sequence of Microbacterium testaceum StLB037.</title>
        <authorList>
            <person name="Morohoshi T."/>
            <person name="Wang W.Z."/>
            <person name="Someya N."/>
            <person name="Ikeda T."/>
        </authorList>
    </citation>
    <scope>NUCLEOTIDE SEQUENCE</scope>
    <source>
        <strain>StLB037</strain>
    </source>
</reference>
<dbReference type="InterPro" id="IPR018060">
    <property type="entry name" value="HTH_AraC"/>
</dbReference>
<dbReference type="KEGG" id="mts:MTES_0201"/>
<evidence type="ECO:0000256" key="3">
    <source>
        <dbReference type="ARBA" id="ARBA00023163"/>
    </source>
</evidence>
<dbReference type="PANTHER" id="PTHR46796:SF2">
    <property type="entry name" value="TRANSCRIPTIONAL REGULATORY PROTEIN"/>
    <property type="match status" value="1"/>
</dbReference>
<evidence type="ECO:0000256" key="1">
    <source>
        <dbReference type="ARBA" id="ARBA00023015"/>
    </source>
</evidence>
<dbReference type="InterPro" id="IPR003313">
    <property type="entry name" value="AraC-bd"/>
</dbReference>
<dbReference type="InterPro" id="IPR014710">
    <property type="entry name" value="RmlC-like_jellyroll"/>
</dbReference>
<dbReference type="Pfam" id="PF12833">
    <property type="entry name" value="HTH_18"/>
    <property type="match status" value="1"/>
</dbReference>
<evidence type="ECO:0000313" key="6">
    <source>
        <dbReference type="Proteomes" id="UP000008975"/>
    </source>
</evidence>
<dbReference type="SUPFAM" id="SSF46689">
    <property type="entry name" value="Homeodomain-like"/>
    <property type="match status" value="2"/>
</dbReference>
<evidence type="ECO:0000256" key="2">
    <source>
        <dbReference type="ARBA" id="ARBA00023125"/>
    </source>
</evidence>
<dbReference type="SUPFAM" id="SSF51215">
    <property type="entry name" value="Regulatory protein AraC"/>
    <property type="match status" value="1"/>
</dbReference>
<dbReference type="GO" id="GO:0043565">
    <property type="term" value="F:sequence-specific DNA binding"/>
    <property type="evidence" value="ECO:0007669"/>
    <property type="project" value="InterPro"/>
</dbReference>
<feature type="domain" description="HTH araC/xylS-type" evidence="4">
    <location>
        <begin position="157"/>
        <end position="254"/>
    </location>
</feature>
<evidence type="ECO:0000313" key="5">
    <source>
        <dbReference type="EMBL" id="BAJ73165.1"/>
    </source>
</evidence>
<dbReference type="PANTHER" id="PTHR46796">
    <property type="entry name" value="HTH-TYPE TRANSCRIPTIONAL ACTIVATOR RHAS-RELATED"/>
    <property type="match status" value="1"/>
</dbReference>
<protein>
    <submittedName>
        <fullName evidence="5">AraC-type DNA-binding domain-containing proteins</fullName>
    </submittedName>
</protein>
<dbReference type="EMBL" id="AP012052">
    <property type="protein sequence ID" value="BAJ73165.1"/>
    <property type="molecule type" value="Genomic_DNA"/>
</dbReference>
<dbReference type="AlphaFoldDB" id="E8N8V6"/>
<proteinExistence type="predicted"/>
<keyword evidence="3" id="KW-0804">Transcription</keyword>
<dbReference type="eggNOG" id="COG2207">
    <property type="taxonomic scope" value="Bacteria"/>
</dbReference>
<dbReference type="InterPro" id="IPR009057">
    <property type="entry name" value="Homeodomain-like_sf"/>
</dbReference>
<dbReference type="HOGENOM" id="CLU_000445_88_16_11"/>
<organism evidence="5 6">
    <name type="scientific">Microbacterium testaceum (strain StLB037)</name>
    <dbReference type="NCBI Taxonomy" id="979556"/>
    <lineage>
        <taxon>Bacteria</taxon>
        <taxon>Bacillati</taxon>
        <taxon>Actinomycetota</taxon>
        <taxon>Actinomycetes</taxon>
        <taxon>Micrococcales</taxon>
        <taxon>Microbacteriaceae</taxon>
        <taxon>Microbacterium</taxon>
    </lineage>
</organism>
<dbReference type="PROSITE" id="PS01124">
    <property type="entry name" value="HTH_ARAC_FAMILY_2"/>
    <property type="match status" value="1"/>
</dbReference>
<keyword evidence="2 5" id="KW-0238">DNA-binding</keyword>